<evidence type="ECO:0000313" key="3">
    <source>
        <dbReference type="Proteomes" id="UP000193884"/>
    </source>
</evidence>
<organism evidence="2 3">
    <name type="scientific">Bradyrhizobium canariense</name>
    <dbReference type="NCBI Taxonomy" id="255045"/>
    <lineage>
        <taxon>Bacteria</taxon>
        <taxon>Pseudomonadati</taxon>
        <taxon>Pseudomonadota</taxon>
        <taxon>Alphaproteobacteria</taxon>
        <taxon>Hyphomicrobiales</taxon>
        <taxon>Nitrobacteraceae</taxon>
        <taxon>Bradyrhizobium</taxon>
    </lineage>
</organism>
<dbReference type="RefSeq" id="WP_085383450.1">
    <property type="nucleotide sequence ID" value="NZ_NAFJ01000103.1"/>
</dbReference>
<evidence type="ECO:0000313" key="2">
    <source>
        <dbReference type="EMBL" id="OSJ34545.1"/>
    </source>
</evidence>
<keyword evidence="3" id="KW-1185">Reference proteome</keyword>
<comment type="caution">
    <text evidence="2">The sequence shown here is derived from an EMBL/GenBank/DDBJ whole genome shotgun (WGS) entry which is preliminary data.</text>
</comment>
<dbReference type="Proteomes" id="UP000193884">
    <property type="component" value="Unassembled WGS sequence"/>
</dbReference>
<sequence>MYFLTACLIVVVLSAAVAYRRAGSLPRNLQGRLDRQQRRAAMWPVMCAGICALGLLGFHHFQGWQESGPFETDYLLMLILLVTSFFGGWFLGIIAWID</sequence>
<dbReference type="EMBL" id="NAFK01000122">
    <property type="protein sequence ID" value="OSJ34545.1"/>
    <property type="molecule type" value="Genomic_DNA"/>
</dbReference>
<protein>
    <submittedName>
        <fullName evidence="2">Uncharacterized protein</fullName>
    </submittedName>
</protein>
<proteinExistence type="predicted"/>
<accession>A0ABX3XA37</accession>
<name>A0ABX3XA37_9BRAD</name>
<feature type="transmembrane region" description="Helical" evidence="1">
    <location>
        <begin position="74"/>
        <end position="97"/>
    </location>
</feature>
<keyword evidence="1" id="KW-0812">Transmembrane</keyword>
<keyword evidence="1" id="KW-0472">Membrane</keyword>
<gene>
    <name evidence="2" type="ORF">BST63_03495</name>
</gene>
<feature type="transmembrane region" description="Helical" evidence="1">
    <location>
        <begin position="42"/>
        <end position="62"/>
    </location>
</feature>
<reference evidence="2 3" key="1">
    <citation type="submission" date="2017-03" db="EMBL/GenBank/DDBJ databases">
        <title>Whole genome sequences of fourteen strains of Bradyrhizobium canariense and one strain of Bradyrhizobium japonicum isolated from Lupinus (Papilionoideae: Genisteae) species in Algeria.</title>
        <authorList>
            <person name="Crovadore J."/>
            <person name="Chekireb D."/>
            <person name="Brachmann A."/>
            <person name="Chablais R."/>
            <person name="Cochard B."/>
            <person name="Lefort F."/>
        </authorList>
    </citation>
    <scope>NUCLEOTIDE SEQUENCE [LARGE SCALE GENOMIC DNA]</scope>
    <source>
        <strain evidence="2 3">UBMAN05</strain>
    </source>
</reference>
<keyword evidence="1" id="KW-1133">Transmembrane helix</keyword>
<evidence type="ECO:0000256" key="1">
    <source>
        <dbReference type="SAM" id="Phobius"/>
    </source>
</evidence>